<dbReference type="SUPFAM" id="SSF47266">
    <property type="entry name" value="4-helical cytokines"/>
    <property type="match status" value="1"/>
</dbReference>
<evidence type="ECO:0000313" key="9">
    <source>
        <dbReference type="Proteomes" id="UP000002279"/>
    </source>
</evidence>
<reference evidence="8" key="3">
    <citation type="submission" date="2025-09" db="UniProtKB">
        <authorList>
            <consortium name="Ensembl"/>
        </authorList>
    </citation>
    <scope>IDENTIFICATION</scope>
    <source>
        <strain evidence="8">Glennie</strain>
    </source>
</reference>
<dbReference type="AlphaFoldDB" id="A0A6I8PI77"/>
<dbReference type="GO" id="GO:0042119">
    <property type="term" value="P:neutrophil activation"/>
    <property type="evidence" value="ECO:0000318"/>
    <property type="project" value="GO_Central"/>
</dbReference>
<dbReference type="OrthoDB" id="8905762at2759"/>
<accession>A0A6I8PI77</accession>
<dbReference type="GeneID" id="100082206"/>
<keyword evidence="9" id="KW-1185">Reference proteome</keyword>
<organism evidence="8 9">
    <name type="scientific">Ornithorhynchus anatinus</name>
    <name type="common">Duckbill platypus</name>
    <dbReference type="NCBI Taxonomy" id="9258"/>
    <lineage>
        <taxon>Eukaryota</taxon>
        <taxon>Metazoa</taxon>
        <taxon>Chordata</taxon>
        <taxon>Craniata</taxon>
        <taxon>Vertebrata</taxon>
        <taxon>Euteleostomi</taxon>
        <taxon>Mammalia</taxon>
        <taxon>Monotremata</taxon>
        <taxon>Ornithorhynchidae</taxon>
        <taxon>Ornithorhynchus</taxon>
    </lineage>
</organism>
<dbReference type="FunCoup" id="A0A6I8PI77">
    <property type="interactions" value="832"/>
</dbReference>
<dbReference type="GO" id="GO:0001819">
    <property type="term" value="P:positive regulation of cytokine production"/>
    <property type="evidence" value="ECO:0000318"/>
    <property type="project" value="GO_Central"/>
</dbReference>
<dbReference type="InterPro" id="IPR003443">
    <property type="entry name" value="IL-15/IL-21_fam"/>
</dbReference>
<sequence length="191" mass="21513">MLVISRAPRKSSGACSRSIGGRKTCLGSTCMPCYLCLILHSHFFSLLNNKTGIHFFILSCISVCLTKTEGSRDNGTWQPVIDDLELIKNMTKFIDIDAMLYTDKGQPNCKLTVMRCFLLELHVILHESDDKTLNRTVWNVIITANSTLSSKTSTKELGCKKCEEFEEKNFAEFLDDFMSTVRSLNHPSNTT</sequence>
<dbReference type="GO" id="GO:0005125">
    <property type="term" value="F:cytokine activity"/>
    <property type="evidence" value="ECO:0000318"/>
    <property type="project" value="GO_Central"/>
</dbReference>
<dbReference type="RefSeq" id="XP_007666614.1">
    <property type="nucleotide sequence ID" value="XM_007668424.3"/>
</dbReference>
<reference evidence="8 9" key="1">
    <citation type="journal article" date="2008" name="Nature">
        <title>Genome analysis of the platypus reveals unique signatures of evolution.</title>
        <authorList>
            <person name="Warren W.C."/>
            <person name="Hillier L.W."/>
            <person name="Marshall Graves J.A."/>
            <person name="Birney E."/>
            <person name="Ponting C.P."/>
            <person name="Grutzner F."/>
            <person name="Belov K."/>
            <person name="Miller W."/>
            <person name="Clarke L."/>
            <person name="Chinwalla A.T."/>
            <person name="Yang S.P."/>
            <person name="Heger A."/>
            <person name="Locke D.P."/>
            <person name="Miethke P."/>
            <person name="Waters P.D."/>
            <person name="Veyrunes F."/>
            <person name="Fulton L."/>
            <person name="Fulton B."/>
            <person name="Graves T."/>
            <person name="Wallis J."/>
            <person name="Puente X.S."/>
            <person name="Lopez-Otin C."/>
            <person name="Ordonez G.R."/>
            <person name="Eichler E.E."/>
            <person name="Chen L."/>
            <person name="Cheng Z."/>
            <person name="Deakin J.E."/>
            <person name="Alsop A."/>
            <person name="Thompson K."/>
            <person name="Kirby P."/>
            <person name="Papenfuss A.T."/>
            <person name="Wakefield M.J."/>
            <person name="Olender T."/>
            <person name="Lancet D."/>
            <person name="Huttley G.A."/>
            <person name="Smit A.F."/>
            <person name="Pask A."/>
            <person name="Temple-Smith P."/>
            <person name="Batzer M.A."/>
            <person name="Walker J.A."/>
            <person name="Konkel M.K."/>
            <person name="Harris R.S."/>
            <person name="Whittington C.M."/>
            <person name="Wong E.S."/>
            <person name="Gemmell N.J."/>
            <person name="Buschiazzo E."/>
            <person name="Vargas Jentzsch I.M."/>
            <person name="Merkel A."/>
            <person name="Schmitz J."/>
            <person name="Zemann A."/>
            <person name="Churakov G."/>
            <person name="Kriegs J.O."/>
            <person name="Brosius J."/>
            <person name="Murchison E.P."/>
            <person name="Sachidanandam R."/>
            <person name="Smith C."/>
            <person name="Hannon G.J."/>
            <person name="Tsend-Ayush E."/>
            <person name="McMillan D."/>
            <person name="Attenborough R."/>
            <person name="Rens W."/>
            <person name="Ferguson-Smith M."/>
            <person name="Lefevre C.M."/>
            <person name="Sharp J.A."/>
            <person name="Nicholas K.R."/>
            <person name="Ray D.A."/>
            <person name="Kube M."/>
            <person name="Reinhardt R."/>
            <person name="Pringle T.H."/>
            <person name="Taylor J."/>
            <person name="Jones R.C."/>
            <person name="Nixon B."/>
            <person name="Dacheux J.L."/>
            <person name="Niwa H."/>
            <person name="Sekita Y."/>
            <person name="Huang X."/>
            <person name="Stark A."/>
            <person name="Kheradpour P."/>
            <person name="Kellis M."/>
            <person name="Flicek P."/>
            <person name="Chen Y."/>
            <person name="Webber C."/>
            <person name="Hardison R."/>
            <person name="Nelson J."/>
            <person name="Hallsworth-Pepin K."/>
            <person name="Delehaunty K."/>
            <person name="Markovic C."/>
            <person name="Minx P."/>
            <person name="Feng Y."/>
            <person name="Kremitzki C."/>
            <person name="Mitreva M."/>
            <person name="Glasscock J."/>
            <person name="Wylie T."/>
            <person name="Wohldmann P."/>
            <person name="Thiru P."/>
            <person name="Nhan M.N."/>
            <person name="Pohl C.S."/>
            <person name="Smith S.M."/>
            <person name="Hou S."/>
            <person name="Nefedov M."/>
            <person name="de Jong P.J."/>
            <person name="Renfree M.B."/>
            <person name="Mardis E.R."/>
            <person name="Wilson R.K."/>
        </authorList>
    </citation>
    <scope>NUCLEOTIDE SEQUENCE [LARGE SCALE GENOMIC DNA]</scope>
    <source>
        <strain evidence="8 9">Glennie</strain>
    </source>
</reference>
<reference evidence="8" key="2">
    <citation type="submission" date="2025-08" db="UniProtKB">
        <authorList>
            <consortium name="Ensembl"/>
        </authorList>
    </citation>
    <scope>IDENTIFICATION</scope>
    <source>
        <strain evidence="8">Glennie</strain>
    </source>
</reference>
<dbReference type="GO" id="GO:0005615">
    <property type="term" value="C:extracellular space"/>
    <property type="evidence" value="ECO:0000318"/>
    <property type="project" value="GO_Central"/>
</dbReference>
<dbReference type="KEGG" id="oaa:100082206"/>
<keyword evidence="3 7" id="KW-0202">Cytokine</keyword>
<evidence type="ECO:0000256" key="6">
    <source>
        <dbReference type="ARBA" id="ARBA00023157"/>
    </source>
</evidence>
<comment type="subcellular location">
    <subcellularLocation>
        <location evidence="1">Secreted</location>
    </subcellularLocation>
</comment>
<dbReference type="Pfam" id="PF02372">
    <property type="entry name" value="IL15"/>
    <property type="match status" value="1"/>
</dbReference>
<keyword evidence="4" id="KW-0964">Secreted</keyword>
<evidence type="ECO:0000256" key="4">
    <source>
        <dbReference type="ARBA" id="ARBA00022525"/>
    </source>
</evidence>
<comment type="similarity">
    <text evidence="2 7">Belongs to the IL-15/IL-21 family.</text>
</comment>
<evidence type="ECO:0000256" key="7">
    <source>
        <dbReference type="RuleBase" id="RU003453"/>
    </source>
</evidence>
<evidence type="ECO:0000256" key="1">
    <source>
        <dbReference type="ARBA" id="ARBA00004613"/>
    </source>
</evidence>
<dbReference type="PANTHER" id="PTHR14356">
    <property type="entry name" value="INTERLEUKIN-15-RELATED"/>
    <property type="match status" value="1"/>
</dbReference>
<proteinExistence type="inferred from homology"/>
<evidence type="ECO:0000256" key="3">
    <source>
        <dbReference type="ARBA" id="ARBA00022514"/>
    </source>
</evidence>
<dbReference type="GO" id="GO:0042102">
    <property type="term" value="P:positive regulation of T cell proliferation"/>
    <property type="evidence" value="ECO:0000318"/>
    <property type="project" value="GO_Central"/>
</dbReference>
<gene>
    <name evidence="8" type="primary">IL15</name>
</gene>
<dbReference type="Bgee" id="ENSOANG00000047662">
    <property type="expression patterns" value="Expressed in liver and 8 other cell types or tissues"/>
</dbReference>
<dbReference type="OMA" id="FVWGCIS"/>
<evidence type="ECO:0000313" key="8">
    <source>
        <dbReference type="Ensembl" id="ENSOANP00000053717.1"/>
    </source>
</evidence>
<dbReference type="InterPro" id="IPR009079">
    <property type="entry name" value="4_helix_cytokine-like_core"/>
</dbReference>
<dbReference type="Gene3D" id="1.20.1250.70">
    <property type="entry name" value="Interleukin-15/Interleukin-21"/>
    <property type="match status" value="1"/>
</dbReference>
<dbReference type="CTD" id="3600"/>
<dbReference type="RefSeq" id="XP_028932693.1">
    <property type="nucleotide sequence ID" value="XM_029076860.2"/>
</dbReference>
<dbReference type="InParanoid" id="A0A6I8PI77"/>
<dbReference type="GeneTree" id="ENSGT00390000016264"/>
<protein>
    <recommendedName>
        <fullName evidence="7">Interleukin</fullName>
    </recommendedName>
</protein>
<dbReference type="GO" id="GO:0005126">
    <property type="term" value="F:cytokine receptor binding"/>
    <property type="evidence" value="ECO:0007669"/>
    <property type="project" value="InterPro"/>
</dbReference>
<dbReference type="GO" id="GO:0050778">
    <property type="term" value="P:positive regulation of immune response"/>
    <property type="evidence" value="ECO:0000318"/>
    <property type="project" value="GO_Central"/>
</dbReference>
<dbReference type="Ensembl" id="ENSOANT00000056094.1">
    <property type="protein sequence ID" value="ENSOANP00000053717.1"/>
    <property type="gene ID" value="ENSOANG00000047662.1"/>
</dbReference>
<keyword evidence="5" id="KW-0732">Signal</keyword>
<dbReference type="PANTHER" id="PTHR14356:SF3">
    <property type="entry name" value="INTERLEUKIN-15"/>
    <property type="match status" value="1"/>
</dbReference>
<dbReference type="RefSeq" id="XP_028932691.1">
    <property type="nucleotide sequence ID" value="XM_029076858.2"/>
</dbReference>
<evidence type="ECO:0000256" key="2">
    <source>
        <dbReference type="ARBA" id="ARBA00006050"/>
    </source>
</evidence>
<name>A0A6I8PI77_ORNAN</name>
<dbReference type="Proteomes" id="UP000002279">
    <property type="component" value="Chromosome 12"/>
</dbReference>
<evidence type="ECO:0000256" key="5">
    <source>
        <dbReference type="ARBA" id="ARBA00022729"/>
    </source>
</evidence>
<keyword evidence="6" id="KW-1015">Disulfide bond</keyword>
<dbReference type="GO" id="GO:0006955">
    <property type="term" value="P:immune response"/>
    <property type="evidence" value="ECO:0007669"/>
    <property type="project" value="InterPro"/>
</dbReference>